<keyword evidence="2" id="KW-1185">Reference proteome</keyword>
<dbReference type="Proteomes" id="UP001153712">
    <property type="component" value="Chromosome 2"/>
</dbReference>
<reference evidence="1" key="1">
    <citation type="submission" date="2022-01" db="EMBL/GenBank/DDBJ databases">
        <authorList>
            <person name="King R."/>
        </authorList>
    </citation>
    <scope>NUCLEOTIDE SEQUENCE</scope>
</reference>
<accession>A0A9N9TLN1</accession>
<proteinExistence type="predicted"/>
<organism evidence="1 2">
    <name type="scientific">Phyllotreta striolata</name>
    <name type="common">Striped flea beetle</name>
    <name type="synonym">Crioceris striolata</name>
    <dbReference type="NCBI Taxonomy" id="444603"/>
    <lineage>
        <taxon>Eukaryota</taxon>
        <taxon>Metazoa</taxon>
        <taxon>Ecdysozoa</taxon>
        <taxon>Arthropoda</taxon>
        <taxon>Hexapoda</taxon>
        <taxon>Insecta</taxon>
        <taxon>Pterygota</taxon>
        <taxon>Neoptera</taxon>
        <taxon>Endopterygota</taxon>
        <taxon>Coleoptera</taxon>
        <taxon>Polyphaga</taxon>
        <taxon>Cucujiformia</taxon>
        <taxon>Chrysomeloidea</taxon>
        <taxon>Chrysomelidae</taxon>
        <taxon>Galerucinae</taxon>
        <taxon>Alticini</taxon>
        <taxon>Phyllotreta</taxon>
    </lineage>
</organism>
<sequence length="93" mass="10886">MFMSTQDILKAREKERLEAAKKDREERLLALKELLPNAPTTVRRKLNNLLQDLFDKNAEYSGKTKTFNVMAIIIDNLHRVLQNTTSISIYYDE</sequence>
<evidence type="ECO:0000313" key="1">
    <source>
        <dbReference type="EMBL" id="CAG9858681.1"/>
    </source>
</evidence>
<dbReference type="AlphaFoldDB" id="A0A9N9TLN1"/>
<dbReference type="EMBL" id="OU900095">
    <property type="protein sequence ID" value="CAG9858681.1"/>
    <property type="molecule type" value="Genomic_DNA"/>
</dbReference>
<gene>
    <name evidence="1" type="ORF">PHYEVI_LOCUS5068</name>
</gene>
<protein>
    <submittedName>
        <fullName evidence="1">Uncharacterized protein</fullName>
    </submittedName>
</protein>
<dbReference type="OrthoDB" id="10517112at2759"/>
<evidence type="ECO:0000313" key="2">
    <source>
        <dbReference type="Proteomes" id="UP001153712"/>
    </source>
</evidence>
<name>A0A9N9TLN1_PHYSR</name>